<reference evidence="1" key="1">
    <citation type="submission" date="2019-12" db="EMBL/GenBank/DDBJ databases">
        <title>Genome sequencing and annotation of Brassica cretica.</title>
        <authorList>
            <person name="Studholme D.J."/>
            <person name="Sarris P.F."/>
        </authorList>
    </citation>
    <scope>NUCLEOTIDE SEQUENCE</scope>
    <source>
        <strain evidence="1">PFS-001/15</strain>
        <tissue evidence="1">Leaf</tissue>
    </source>
</reference>
<gene>
    <name evidence="1" type="ORF">F2Q68_00008340</name>
</gene>
<comment type="caution">
    <text evidence="1">The sequence shown here is derived from an EMBL/GenBank/DDBJ whole genome shotgun (WGS) entry which is preliminary data.</text>
</comment>
<dbReference type="Proteomes" id="UP000712281">
    <property type="component" value="Unassembled WGS sequence"/>
</dbReference>
<sequence length="108" mass="12649">MNQCCLPLLPDLRLILTAGFRRVTELCVLRSYPRSEIDFRFSLFITLIATTSGKGSEKQEHTTMPEQMVYMDSRDYMKKKVRSVVPESFRSFWSKEQNGRKAKTSFEK</sequence>
<dbReference type="EMBL" id="QGKW02000717">
    <property type="protein sequence ID" value="KAF2597016.1"/>
    <property type="molecule type" value="Genomic_DNA"/>
</dbReference>
<dbReference type="AlphaFoldDB" id="A0A8S9KUY1"/>
<evidence type="ECO:0000313" key="1">
    <source>
        <dbReference type="EMBL" id="KAF2597016.1"/>
    </source>
</evidence>
<organism evidence="1 2">
    <name type="scientific">Brassica cretica</name>
    <name type="common">Mustard</name>
    <dbReference type="NCBI Taxonomy" id="69181"/>
    <lineage>
        <taxon>Eukaryota</taxon>
        <taxon>Viridiplantae</taxon>
        <taxon>Streptophyta</taxon>
        <taxon>Embryophyta</taxon>
        <taxon>Tracheophyta</taxon>
        <taxon>Spermatophyta</taxon>
        <taxon>Magnoliopsida</taxon>
        <taxon>eudicotyledons</taxon>
        <taxon>Gunneridae</taxon>
        <taxon>Pentapetalae</taxon>
        <taxon>rosids</taxon>
        <taxon>malvids</taxon>
        <taxon>Brassicales</taxon>
        <taxon>Brassicaceae</taxon>
        <taxon>Brassiceae</taxon>
        <taxon>Brassica</taxon>
    </lineage>
</organism>
<protein>
    <submittedName>
        <fullName evidence="1">Uncharacterized protein</fullName>
    </submittedName>
</protein>
<proteinExistence type="predicted"/>
<name>A0A8S9KUY1_BRACR</name>
<evidence type="ECO:0000313" key="2">
    <source>
        <dbReference type="Proteomes" id="UP000712281"/>
    </source>
</evidence>
<accession>A0A8S9KUY1</accession>